<organism evidence="1 2">
    <name type="scientific">Naganishia adeliensis</name>
    <dbReference type="NCBI Taxonomy" id="92952"/>
    <lineage>
        <taxon>Eukaryota</taxon>
        <taxon>Fungi</taxon>
        <taxon>Dikarya</taxon>
        <taxon>Basidiomycota</taxon>
        <taxon>Agaricomycotina</taxon>
        <taxon>Tremellomycetes</taxon>
        <taxon>Filobasidiales</taxon>
        <taxon>Filobasidiaceae</taxon>
        <taxon>Naganishia</taxon>
    </lineage>
</organism>
<accession>A0ACC2VKW2</accession>
<evidence type="ECO:0000313" key="1">
    <source>
        <dbReference type="EMBL" id="KAJ9099725.1"/>
    </source>
</evidence>
<protein>
    <submittedName>
        <fullName evidence="1">Uncharacterized protein</fullName>
    </submittedName>
</protein>
<dbReference type="Proteomes" id="UP001230649">
    <property type="component" value="Unassembled WGS sequence"/>
</dbReference>
<evidence type="ECO:0000313" key="2">
    <source>
        <dbReference type="Proteomes" id="UP001230649"/>
    </source>
</evidence>
<reference evidence="1" key="1">
    <citation type="submission" date="2023-04" db="EMBL/GenBank/DDBJ databases">
        <title>Draft Genome sequencing of Naganishia species isolated from polar environments using Oxford Nanopore Technology.</title>
        <authorList>
            <person name="Leo P."/>
            <person name="Venkateswaran K."/>
        </authorList>
    </citation>
    <scope>NUCLEOTIDE SEQUENCE</scope>
    <source>
        <strain evidence="1">MNA-CCFEE 5262</strain>
    </source>
</reference>
<sequence>MSHQAEKALDIEHVELGRETSATTDIIKAGPGALPTLARLRQGKADAALEILHGERVEMTDEQSRLICRKIDRVILPILAWVYFLQILDKSVVGYGANFGMKTDANLVGNQYSLIGSSGYWAQLGWQPVSALLIIKVPTRILMTATVTLWGVATCAMAASTNFQGLIASRFFLGLFEASCLPLFSIITVTWYRRSEQPLRVGIWYCTNGIANMLGSLLAYVVSFIKSDVLYVYQILFLIVGLVTVLTGPLIYWRIDNNPAVARFLTPEERRWAVERLRDNNTGVESRFIQASVILVVCWLAVRYKHKSIFLGILLVPCIVGSGLLYGLGRGKKYTGPLLLGYYLIGFLYGANPLITSWREYFPAYHPFSELANTSTVVAMFALGNASGNIVGPLLFKSQDAPYYRSGLRAVLGIFVAAGGAVALIVGCYFIMNKQKEKERVANGKPAKLTDRSMDRTYAAGDATEVLGQNAFLDLTDKENDEVRCGEPRYIDKATANLFFSLDSLSTSTRSLDLQSGADDMVHG</sequence>
<comment type="caution">
    <text evidence="1">The sequence shown here is derived from an EMBL/GenBank/DDBJ whole genome shotgun (WGS) entry which is preliminary data.</text>
</comment>
<dbReference type="EMBL" id="JASBWS010000080">
    <property type="protein sequence ID" value="KAJ9099725.1"/>
    <property type="molecule type" value="Genomic_DNA"/>
</dbReference>
<name>A0ACC2VKW2_9TREE</name>
<keyword evidence="2" id="KW-1185">Reference proteome</keyword>
<gene>
    <name evidence="1" type="ORF">QFC20_005603</name>
</gene>
<proteinExistence type="predicted"/>